<evidence type="ECO:0000313" key="3">
    <source>
        <dbReference type="Proteomes" id="UP000593892"/>
    </source>
</evidence>
<protein>
    <submittedName>
        <fullName evidence="2">Uncharacterized protein</fullName>
    </submittedName>
</protein>
<dbReference type="AlphaFoldDB" id="A0A7S7NQP2"/>
<gene>
    <name evidence="2" type="ORF">IRI77_35315</name>
</gene>
<feature type="signal peptide" evidence="1">
    <location>
        <begin position="1"/>
        <end position="26"/>
    </location>
</feature>
<reference evidence="2 3" key="1">
    <citation type="submission" date="2020-10" db="EMBL/GenBank/DDBJ databases">
        <title>Complete genome sequence of Paludibaculum fermentans P105T, a facultatively anaerobic acidobacterium capable of dissimilatory Fe(III) reduction.</title>
        <authorList>
            <person name="Dedysh S.N."/>
            <person name="Beletsky A.V."/>
            <person name="Kulichevskaya I.S."/>
            <person name="Mardanov A.V."/>
            <person name="Ravin N.V."/>
        </authorList>
    </citation>
    <scope>NUCLEOTIDE SEQUENCE [LARGE SCALE GENOMIC DNA]</scope>
    <source>
        <strain evidence="2 3">P105</strain>
    </source>
</reference>
<feature type="chain" id="PRO_5032475146" evidence="1">
    <location>
        <begin position="27"/>
        <end position="245"/>
    </location>
</feature>
<evidence type="ECO:0000256" key="1">
    <source>
        <dbReference type="SAM" id="SignalP"/>
    </source>
</evidence>
<name>A0A7S7NQP2_PALFE</name>
<keyword evidence="1" id="KW-0732">Signal</keyword>
<keyword evidence="3" id="KW-1185">Reference proteome</keyword>
<evidence type="ECO:0000313" key="2">
    <source>
        <dbReference type="EMBL" id="QOY87949.1"/>
    </source>
</evidence>
<sequence length="245" mass="26795">MGSILITGRVRCVLGCGALLASAVLAYGADWKDKPFPNWNDDAVVRMVSDSPWAHVKSVNLMWVKPGDRPFSYKDVPGNTPNGTIKGGSPVGGIGVPRTSLPAKADIIVRWATALPIRHATALYKARQQKQGEAKINSLIGAPPQDYILEIYGVPAEVAHLGAGVVEIETERTSFLRTRSGRIIKPTKVEVVPQGLTIAIQIHFPNTAPIELKDEEVECVSDLQIFAIHEKFRLSQMVYQNHLEL</sequence>
<dbReference type="RefSeq" id="WP_194449612.1">
    <property type="nucleotide sequence ID" value="NZ_CP063849.1"/>
</dbReference>
<accession>A0A7S7NQP2</accession>
<proteinExistence type="predicted"/>
<dbReference type="Proteomes" id="UP000593892">
    <property type="component" value="Chromosome"/>
</dbReference>
<organism evidence="2 3">
    <name type="scientific">Paludibaculum fermentans</name>
    <dbReference type="NCBI Taxonomy" id="1473598"/>
    <lineage>
        <taxon>Bacteria</taxon>
        <taxon>Pseudomonadati</taxon>
        <taxon>Acidobacteriota</taxon>
        <taxon>Terriglobia</taxon>
        <taxon>Bryobacterales</taxon>
        <taxon>Bryobacteraceae</taxon>
        <taxon>Paludibaculum</taxon>
    </lineage>
</organism>
<dbReference type="EMBL" id="CP063849">
    <property type="protein sequence ID" value="QOY87949.1"/>
    <property type="molecule type" value="Genomic_DNA"/>
</dbReference>
<dbReference type="KEGG" id="pfer:IRI77_35315"/>